<reference evidence="2 3" key="1">
    <citation type="submission" date="2022-09" db="EMBL/GenBank/DDBJ databases">
        <authorList>
            <person name="Palmer J.M."/>
        </authorList>
    </citation>
    <scope>NUCLEOTIDE SEQUENCE [LARGE SCALE GENOMIC DNA]</scope>
    <source>
        <strain evidence="2 3">DSM 7382</strain>
    </source>
</reference>
<evidence type="ECO:0000313" key="3">
    <source>
        <dbReference type="Proteomes" id="UP001385951"/>
    </source>
</evidence>
<feature type="compositionally biased region" description="Low complexity" evidence="1">
    <location>
        <begin position="466"/>
        <end position="485"/>
    </location>
</feature>
<feature type="compositionally biased region" description="Low complexity" evidence="1">
    <location>
        <begin position="387"/>
        <end position="399"/>
    </location>
</feature>
<sequence>MNFHSEHLLTAGYSRTPTYSHRYHFHRPPSPMPYTHYFPTPSSSAVATGREYLDSEYDLPVSLSYPVSSVRDEPYHPTSQNATPSPPSRELVHSTYPRPLYKGVMSNHAITVDNPYVDFFISLVPPKPNYILVPHEDPEREEPEAPKLNELFTLEEPLSPHEEEIIWVLAACKLYTQYKHPKHFTFWSELVWEKTLARVHSMLNSDVPYICIDVGYFDLCILQSRQCSAWGLEDILPVWSKYRKGPTTRQTRNAAARAIKKRDETNVKANGNALEANGARTATKRKQLAKAANKSRKKVKIAEPSSELAAEVAQPEIIVIEPTEPDTNSTFVSSSAMPAILESTATREAKLERMGTPSIDATLTELPDLGLSPLKATKSRNNRSRKAPAAPAATVAPSRRSARQAHKQASANEETPAMEVDELAPSETASPSTLSTTSTYTATPSLLPTSVSVPQEVGNGHKRSRSNSSTVSASSGTSTAVSTPSEGGLSTAVEETASPEASPVLVKGLELTVDEKDEKVTSTAKGKTRSKAKAAPANSRGTKRKRVEEEDQEEKAQEP</sequence>
<dbReference type="Proteomes" id="UP001385951">
    <property type="component" value="Unassembled WGS sequence"/>
</dbReference>
<feature type="compositionally biased region" description="Low complexity" evidence="1">
    <location>
        <begin position="425"/>
        <end position="450"/>
    </location>
</feature>
<organism evidence="2 3">
    <name type="scientific">Cerrena zonata</name>
    <dbReference type="NCBI Taxonomy" id="2478898"/>
    <lineage>
        <taxon>Eukaryota</taxon>
        <taxon>Fungi</taxon>
        <taxon>Dikarya</taxon>
        <taxon>Basidiomycota</taxon>
        <taxon>Agaricomycotina</taxon>
        <taxon>Agaricomycetes</taxon>
        <taxon>Polyporales</taxon>
        <taxon>Cerrenaceae</taxon>
        <taxon>Cerrena</taxon>
    </lineage>
</organism>
<accession>A0AAW0GHJ4</accession>
<protein>
    <submittedName>
        <fullName evidence="2">Uncharacterized protein</fullName>
    </submittedName>
</protein>
<evidence type="ECO:0000256" key="1">
    <source>
        <dbReference type="SAM" id="MobiDB-lite"/>
    </source>
</evidence>
<evidence type="ECO:0000313" key="2">
    <source>
        <dbReference type="EMBL" id="KAK7692841.1"/>
    </source>
</evidence>
<dbReference type="EMBL" id="JASBNA010000004">
    <property type="protein sequence ID" value="KAK7692841.1"/>
    <property type="molecule type" value="Genomic_DNA"/>
</dbReference>
<feature type="region of interest" description="Disordered" evidence="1">
    <location>
        <begin position="370"/>
        <end position="559"/>
    </location>
</feature>
<name>A0AAW0GHJ4_9APHY</name>
<proteinExistence type="predicted"/>
<dbReference type="AlphaFoldDB" id="A0AAW0GHJ4"/>
<feature type="region of interest" description="Disordered" evidence="1">
    <location>
        <begin position="70"/>
        <end position="91"/>
    </location>
</feature>
<gene>
    <name evidence="2" type="ORF">QCA50_004476</name>
</gene>
<comment type="caution">
    <text evidence="2">The sequence shown here is derived from an EMBL/GenBank/DDBJ whole genome shotgun (WGS) entry which is preliminary data.</text>
</comment>
<keyword evidence="3" id="KW-1185">Reference proteome</keyword>
<feature type="compositionally biased region" description="Basic residues" evidence="1">
    <location>
        <begin position="377"/>
        <end position="386"/>
    </location>
</feature>